<name>A0A495IXT5_9SPHI</name>
<evidence type="ECO:0008006" key="4">
    <source>
        <dbReference type="Google" id="ProtNLM"/>
    </source>
</evidence>
<keyword evidence="3" id="KW-1185">Reference proteome</keyword>
<feature type="chain" id="PRO_5019827255" description="Outer membrane protein with beta-barrel domain" evidence="1">
    <location>
        <begin position="21"/>
        <end position="265"/>
    </location>
</feature>
<keyword evidence="1" id="KW-0732">Signal</keyword>
<evidence type="ECO:0000313" key="3">
    <source>
        <dbReference type="Proteomes" id="UP000268007"/>
    </source>
</evidence>
<dbReference type="EMBL" id="RBKU01000001">
    <property type="protein sequence ID" value="RKR81382.1"/>
    <property type="molecule type" value="Genomic_DNA"/>
</dbReference>
<comment type="caution">
    <text evidence="2">The sequence shown here is derived from an EMBL/GenBank/DDBJ whole genome shotgun (WGS) entry which is preliminary data.</text>
</comment>
<dbReference type="Proteomes" id="UP000268007">
    <property type="component" value="Unassembled WGS sequence"/>
</dbReference>
<proteinExistence type="predicted"/>
<evidence type="ECO:0000313" key="2">
    <source>
        <dbReference type="EMBL" id="RKR81382.1"/>
    </source>
</evidence>
<sequence length="265" mass="29827">MKKAILVLIALPALVFTAKAQLGYNFAQYSLGAGYSYVSPTTDVPYPAHGPAVNFNITFNSTPYTNFSIVYEFGQLTGGYSNFYTDAVKNLDSKNSSYATVIAALPAAYEATVDPYRRYFTNNYQSISLHGDVQLGEFLDYENGGFLNKVLRNVYVGTGIGMIYNNIVQINRYNNDSTRVYGVIDKSNNVFIPVRLGYQFKIYNAYDEPFILVETGYQMNYVFGYGLDGYADPDFTSRNFERFGGFHIGLKFNFGNVTSYRKPIH</sequence>
<feature type="signal peptide" evidence="1">
    <location>
        <begin position="1"/>
        <end position="20"/>
    </location>
</feature>
<dbReference type="RefSeq" id="WP_121197091.1">
    <property type="nucleotide sequence ID" value="NZ_RBKU01000001.1"/>
</dbReference>
<protein>
    <recommendedName>
        <fullName evidence="4">Outer membrane protein with beta-barrel domain</fullName>
    </recommendedName>
</protein>
<accession>A0A495IXT5</accession>
<organism evidence="2 3">
    <name type="scientific">Mucilaginibacter gracilis</name>
    <dbReference type="NCBI Taxonomy" id="423350"/>
    <lineage>
        <taxon>Bacteria</taxon>
        <taxon>Pseudomonadati</taxon>
        <taxon>Bacteroidota</taxon>
        <taxon>Sphingobacteriia</taxon>
        <taxon>Sphingobacteriales</taxon>
        <taxon>Sphingobacteriaceae</taxon>
        <taxon>Mucilaginibacter</taxon>
    </lineage>
</organism>
<evidence type="ECO:0000256" key="1">
    <source>
        <dbReference type="SAM" id="SignalP"/>
    </source>
</evidence>
<reference evidence="2 3" key="1">
    <citation type="submission" date="2018-10" db="EMBL/GenBank/DDBJ databases">
        <title>Genomic Encyclopedia of Archaeal and Bacterial Type Strains, Phase II (KMG-II): from individual species to whole genera.</title>
        <authorList>
            <person name="Goeker M."/>
        </authorList>
    </citation>
    <scope>NUCLEOTIDE SEQUENCE [LARGE SCALE GENOMIC DNA]</scope>
    <source>
        <strain evidence="2 3">DSM 18602</strain>
    </source>
</reference>
<dbReference type="AlphaFoldDB" id="A0A495IXT5"/>
<dbReference type="OrthoDB" id="648040at2"/>
<gene>
    <name evidence="2" type="ORF">BDD43_1528</name>
</gene>